<reference evidence="3 4" key="1">
    <citation type="submission" date="2016-10" db="EMBL/GenBank/DDBJ databases">
        <authorList>
            <person name="de Groot N.N."/>
        </authorList>
    </citation>
    <scope>NUCLEOTIDE SEQUENCE [LARGE SCALE GENOMIC DNA]</scope>
    <source>
        <strain evidence="3 4">DSM 19886</strain>
    </source>
</reference>
<dbReference type="Proteomes" id="UP000199440">
    <property type="component" value="Unassembled WGS sequence"/>
</dbReference>
<dbReference type="EMBL" id="FNGV01000001">
    <property type="protein sequence ID" value="SDL38749.1"/>
    <property type="molecule type" value="Genomic_DNA"/>
</dbReference>
<evidence type="ECO:0000256" key="1">
    <source>
        <dbReference type="ARBA" id="ARBA00022729"/>
    </source>
</evidence>
<name>A0A1G9JMK4_9FLAO</name>
<evidence type="ECO:0000313" key="4">
    <source>
        <dbReference type="Proteomes" id="UP000199440"/>
    </source>
</evidence>
<gene>
    <name evidence="3" type="ORF">SAMN04488514_101626</name>
</gene>
<dbReference type="InterPro" id="IPR026444">
    <property type="entry name" value="Secre_tail"/>
</dbReference>
<proteinExistence type="predicted"/>
<evidence type="ECO:0000313" key="3">
    <source>
        <dbReference type="EMBL" id="SDL38749.1"/>
    </source>
</evidence>
<dbReference type="Gene3D" id="2.60.40.1080">
    <property type="match status" value="1"/>
</dbReference>
<sequence length="1592" mass="163658">MNLRAYLTALSEKISKNVVIHSQPFARINSKNLTTGFIHLFIFLNFGFINAQDYTVTLNSDPKTEQGVTFDLSGSATVAYGAYSMSTNGAKTATISVSQKIDVKSVYFSYGTNVQGASLEFYNGSTFVKSVTWGSNGSSKTVNASYIDRIIMREDGSSASGAGDLQNITFSISPASTAPEVTTTTPSSLGQSTATLGGNVTADGGATVTDRGVVYATSSNPTTSDTKVQISSGTGSFSQSITGLTASTTYYVRAYAINSAGTSYGSQKSFTTSAAAPTVTSVTVPANATYIAGQNLDFTVNFSDNVTVNTGGGTPRLAVTIGATTRQAVYQNGSGTGSLLFRYTVQTSDSDTDGIAVGTLAANGGTIRDGAGNDADLTLNSVGATASVLVDAVAPTVTSVTVPANATYISGQNLDFTLNFSENVTVNTGGGTPQLAITIGATARQAIYQSGSGTGFLLFRYTVQTSDSDTDGIAIGALASNGATIRDGASNDANLTLNSVGATASVLVDAVAPTVTSVTVPANATYISGQNIDFTVNFSENITVNTGSGTPQLAITIGATTRQAAYQSGSGSNSLLFRYTVQDGDSDADGITVGVLASNGGTIRDGAGNDANLTLNSVGATASVLVDAVAPAVTSVTVPANGTYISGQNMDFTVNFSDNATVNTTGGTPQLAITIGGTARQAIYQSGSGTGSLLFRYTVQTSDSDADGIAVGTLATNGGTIKDGSGNDADLTLNSVGATASVLVDAVAPTVTSVTVPANATYISGQNLDFTVNFSENVTVNTTGGTPQLAIVIGATTRQAVYQSGSGTGSLLFRYTVQDGDSDADGIAVGTFAANGGTIRDGAGNDADLTLNSVGATASVLVDAVAPTVSSVVLPANGTYVSGQNLDFTVNLSENVTVNTTGGTPQLAIVIGATTRQAVYQSGSGTGSLLFRYAVQDGDSDADGITVGALASNGGTIRDGAGNGADLTLNGVGSALSVFVDAVAPSVSSVTLTANGTYASGQNLDFTIDFSENVTVNTTGGTPQLAITIGSTTRQAVYQSGSGTGSLLFRYILQAGDSDADGITVGALASNGGTVSDGAGNGADLTLNGVGSALLIIVDAVAPVADVISLESVTAKCEVTTLIAPTATDNSGATVTVTKDIALPITTLGTTIVTWTYDDGNGNTSTQTQSIIVIPSSIETVTFTDQNFTYDGTPKNIAVEGLPLGASVTYTNNNQTEAGTYTVTAHIQPVSEACPTIDLTAVLTINKATQKITFNNLPTKSLEKSSDFQLDAIAESGLPIAYTYSFNSTNNAATVSATGFVNLLTSGTITITASQLGNSNYLQAEVVSQDLVITSMNASILSIIINGTVIQNPEETIEFTLDCSDNSDSISISYTTEENSSSDIATSFDISMEGPGIYRKTFTINSQDRTVVKTYNLAITKLFDFDQIIEQKFNNLLLVKNNPNTNGGYKFTDFVWYRNNQKVGKEQYYSEGDEATDLLDPNAVYYAEMTTESGDVLRTCPFNIQANVSAKVKLAPNPVQANATTTLFTDFDADELKDMTVSIYSPSGILIETLKADKAQFEIKLPANLQAGVYILACRTKRQTQTIQFIVK</sequence>
<feature type="domain" description="Fibronectin type-III" evidence="2">
    <location>
        <begin position="178"/>
        <end position="276"/>
    </location>
</feature>
<dbReference type="PROSITE" id="PS50853">
    <property type="entry name" value="FN3"/>
    <property type="match status" value="1"/>
</dbReference>
<organism evidence="3 4">
    <name type="scientific">Kriegella aquimaris</name>
    <dbReference type="NCBI Taxonomy" id="192904"/>
    <lineage>
        <taxon>Bacteria</taxon>
        <taxon>Pseudomonadati</taxon>
        <taxon>Bacteroidota</taxon>
        <taxon>Flavobacteriia</taxon>
        <taxon>Flavobacteriales</taxon>
        <taxon>Flavobacteriaceae</taxon>
        <taxon>Kriegella</taxon>
    </lineage>
</organism>
<protein>
    <submittedName>
        <fullName evidence="3">Por secretion system C-terminal sorting domain-containing protein</fullName>
    </submittedName>
</protein>
<dbReference type="RefSeq" id="WP_089885154.1">
    <property type="nucleotide sequence ID" value="NZ_FNGV01000001.1"/>
</dbReference>
<dbReference type="InterPro" id="IPR013783">
    <property type="entry name" value="Ig-like_fold"/>
</dbReference>
<dbReference type="NCBIfam" id="TIGR04183">
    <property type="entry name" value="Por_Secre_tail"/>
    <property type="match status" value="1"/>
</dbReference>
<accession>A0A1G9JMK4</accession>
<evidence type="ECO:0000259" key="2">
    <source>
        <dbReference type="PROSITE" id="PS50853"/>
    </source>
</evidence>
<dbReference type="STRING" id="192904.SAMN04488514_101626"/>
<dbReference type="Gene3D" id="2.60.40.10">
    <property type="entry name" value="Immunoglobulins"/>
    <property type="match status" value="1"/>
</dbReference>
<keyword evidence="1" id="KW-0732">Signal</keyword>
<dbReference type="InterPro" id="IPR003961">
    <property type="entry name" value="FN3_dom"/>
</dbReference>
<dbReference type="SUPFAM" id="SSF49265">
    <property type="entry name" value="Fibronectin type III"/>
    <property type="match status" value="1"/>
</dbReference>
<keyword evidence="4" id="KW-1185">Reference proteome</keyword>
<dbReference type="OrthoDB" id="1522652at2"/>
<dbReference type="InterPro" id="IPR036116">
    <property type="entry name" value="FN3_sf"/>
</dbReference>